<feature type="transmembrane region" description="Helical" evidence="1">
    <location>
        <begin position="70"/>
        <end position="89"/>
    </location>
</feature>
<dbReference type="AlphaFoldDB" id="A0A8J3EVJ0"/>
<gene>
    <name evidence="2" type="ORF">GCM10011354_28020</name>
</gene>
<evidence type="ECO:0000256" key="1">
    <source>
        <dbReference type="SAM" id="Phobius"/>
    </source>
</evidence>
<feature type="transmembrane region" description="Helical" evidence="1">
    <location>
        <begin position="32"/>
        <end position="50"/>
    </location>
</feature>
<protein>
    <submittedName>
        <fullName evidence="2">Uncharacterized protein</fullName>
    </submittedName>
</protein>
<sequence>MNTTVERPTAATGSGRDTAILRHRLANDGMGLVWLAGLFWVSVTVLTLVVSVRVDITTSGWQVGTQIARWFVGAIGVYLTAVYLPLYVAHGRTRRETAVQLAGFGVVYVVLAGVLITAGYALETLVYALAGWEQGVEPTTFVTAATDHPRLLGQYLVLFAVWHAAGGLLGAAFYRGGGHGALALVPAVGAVIGIEWAAGTRDTGLNALPFFQDLAGGSAPAVGSPVVAAAGLVAAAVLVALTWLVVRDLPIRTPKS</sequence>
<keyword evidence="1" id="KW-1133">Transmembrane helix</keyword>
<organism evidence="2 3">
    <name type="scientific">Egicoccus halophilus</name>
    <dbReference type="NCBI Taxonomy" id="1670830"/>
    <lineage>
        <taxon>Bacteria</taxon>
        <taxon>Bacillati</taxon>
        <taxon>Actinomycetota</taxon>
        <taxon>Nitriliruptoria</taxon>
        <taxon>Egicoccales</taxon>
        <taxon>Egicoccaceae</taxon>
        <taxon>Egicoccus</taxon>
    </lineage>
</organism>
<feature type="transmembrane region" description="Helical" evidence="1">
    <location>
        <begin position="181"/>
        <end position="199"/>
    </location>
</feature>
<dbReference type="OrthoDB" id="3538230at2"/>
<reference evidence="2" key="2">
    <citation type="submission" date="2020-09" db="EMBL/GenBank/DDBJ databases">
        <authorList>
            <person name="Sun Q."/>
            <person name="Zhou Y."/>
        </authorList>
    </citation>
    <scope>NUCLEOTIDE SEQUENCE</scope>
    <source>
        <strain evidence="2">CGMCC 1.14988</strain>
    </source>
</reference>
<name>A0A8J3EVJ0_9ACTN</name>
<accession>A0A8J3EVJ0</accession>
<feature type="transmembrane region" description="Helical" evidence="1">
    <location>
        <begin position="155"/>
        <end position="174"/>
    </location>
</feature>
<evidence type="ECO:0000313" key="2">
    <source>
        <dbReference type="EMBL" id="GGI08224.1"/>
    </source>
</evidence>
<keyword evidence="3" id="KW-1185">Reference proteome</keyword>
<dbReference type="RefSeq" id="WP_130650063.1">
    <property type="nucleotide sequence ID" value="NZ_BMHA01000011.1"/>
</dbReference>
<feature type="transmembrane region" description="Helical" evidence="1">
    <location>
        <begin position="219"/>
        <end position="246"/>
    </location>
</feature>
<proteinExistence type="predicted"/>
<dbReference type="EMBL" id="BMHA01000011">
    <property type="protein sequence ID" value="GGI08224.1"/>
    <property type="molecule type" value="Genomic_DNA"/>
</dbReference>
<reference evidence="2" key="1">
    <citation type="journal article" date="2014" name="Int. J. Syst. Evol. Microbiol.">
        <title>Complete genome sequence of Corynebacterium casei LMG S-19264T (=DSM 44701T), isolated from a smear-ripened cheese.</title>
        <authorList>
            <consortium name="US DOE Joint Genome Institute (JGI-PGF)"/>
            <person name="Walter F."/>
            <person name="Albersmeier A."/>
            <person name="Kalinowski J."/>
            <person name="Ruckert C."/>
        </authorList>
    </citation>
    <scope>NUCLEOTIDE SEQUENCE</scope>
    <source>
        <strain evidence="2">CGMCC 1.14988</strain>
    </source>
</reference>
<keyword evidence="1" id="KW-0812">Transmembrane</keyword>
<comment type="caution">
    <text evidence="2">The sequence shown here is derived from an EMBL/GenBank/DDBJ whole genome shotgun (WGS) entry which is preliminary data.</text>
</comment>
<keyword evidence="1" id="KW-0472">Membrane</keyword>
<dbReference type="Proteomes" id="UP000650511">
    <property type="component" value="Unassembled WGS sequence"/>
</dbReference>
<feature type="transmembrane region" description="Helical" evidence="1">
    <location>
        <begin position="101"/>
        <end position="122"/>
    </location>
</feature>
<evidence type="ECO:0000313" key="3">
    <source>
        <dbReference type="Proteomes" id="UP000650511"/>
    </source>
</evidence>